<evidence type="ECO:0000256" key="1">
    <source>
        <dbReference type="SAM" id="Phobius"/>
    </source>
</evidence>
<dbReference type="AlphaFoldDB" id="A0A7J7IFB3"/>
<dbReference type="Proteomes" id="UP000530660">
    <property type="component" value="Unassembled WGS sequence"/>
</dbReference>
<reference evidence="2 3" key="1">
    <citation type="journal article" date="2020" name="J. Phycol.">
        <title>Comparative genome analysis reveals Cyanidiococcus gen. nov., a new extremophilic red algal genus sister to Cyanidioschyzon (Cyanidioschyzonaceae, Rhodophyta).</title>
        <authorList>
            <person name="Liu S.-L."/>
            <person name="Chiang Y.-R."/>
            <person name="Yoon H.S."/>
            <person name="Fu H.-Y."/>
        </authorList>
    </citation>
    <scope>NUCLEOTIDE SEQUENCE [LARGE SCALE GENOMIC DNA]</scope>
    <source>
        <strain evidence="2 3">THAL066</strain>
    </source>
</reference>
<protein>
    <submittedName>
        <fullName evidence="2">Uncharacterized protein</fullName>
    </submittedName>
</protein>
<dbReference type="EMBL" id="VWRR01000013">
    <property type="protein sequence ID" value="KAF6001796.1"/>
    <property type="molecule type" value="Genomic_DNA"/>
</dbReference>
<name>A0A7J7IFB3_9RHOD</name>
<gene>
    <name evidence="2" type="ORF">F1559_003525</name>
</gene>
<keyword evidence="1" id="KW-1133">Transmembrane helix</keyword>
<feature type="transmembrane region" description="Helical" evidence="1">
    <location>
        <begin position="21"/>
        <end position="40"/>
    </location>
</feature>
<evidence type="ECO:0000313" key="2">
    <source>
        <dbReference type="EMBL" id="KAF6001796.1"/>
    </source>
</evidence>
<keyword evidence="3" id="KW-1185">Reference proteome</keyword>
<evidence type="ECO:0000313" key="3">
    <source>
        <dbReference type="Proteomes" id="UP000530660"/>
    </source>
</evidence>
<keyword evidence="1" id="KW-0472">Membrane</keyword>
<keyword evidence="1" id="KW-0812">Transmembrane</keyword>
<accession>A0A7J7IFB3</accession>
<proteinExistence type="predicted"/>
<organism evidence="2 3">
    <name type="scientific">Cyanidiococcus yangmingshanensis</name>
    <dbReference type="NCBI Taxonomy" id="2690220"/>
    <lineage>
        <taxon>Eukaryota</taxon>
        <taxon>Rhodophyta</taxon>
        <taxon>Bangiophyceae</taxon>
        <taxon>Cyanidiales</taxon>
        <taxon>Cyanidiaceae</taxon>
        <taxon>Cyanidiococcus</taxon>
    </lineage>
</organism>
<comment type="caution">
    <text evidence="2">The sequence shown here is derived from an EMBL/GenBank/DDBJ whole genome shotgun (WGS) entry which is preliminary data.</text>
</comment>
<sequence>MQASDAPAGRACRKRNPVRHVGVLRLCCLGLFFLLIRSVMETLYLSDTALNQYRIALFSCAQILVRFPELHALLQLIYSVADTRTRITALVTECLNVTTTLGKNTRLCQEQAVGPHDGLQVLCEEVWPLVSHWQQALENEWLLVQRLAFGETGRSSVGTTRARTTGLEMRVVDHCHTASGVMSRSLDELTRTVACTDSHPMDMEQTPLLHYSQVVFGLSCCHAIDSSNDSRLLLMKRIRRYSPQAAVVCCFADVSA</sequence>